<keyword evidence="9" id="KW-0131">Cell cycle</keyword>
<evidence type="ECO:0000256" key="3">
    <source>
        <dbReference type="ARBA" id="ARBA00022737"/>
    </source>
</evidence>
<dbReference type="Pfam" id="PF02381">
    <property type="entry name" value="MraZ"/>
    <property type="match status" value="2"/>
</dbReference>
<evidence type="ECO:0000259" key="8">
    <source>
        <dbReference type="PROSITE" id="PS51740"/>
    </source>
</evidence>
<keyword evidence="6 7" id="KW-0804">Transcription</keyword>
<feature type="domain" description="SpoVT-AbrB" evidence="8">
    <location>
        <begin position="5"/>
        <end position="52"/>
    </location>
</feature>
<evidence type="ECO:0000256" key="5">
    <source>
        <dbReference type="ARBA" id="ARBA00023125"/>
    </source>
</evidence>
<dbReference type="FunFam" id="3.40.1550.20:FF:000001">
    <property type="entry name" value="Transcriptional regulator MraZ"/>
    <property type="match status" value="1"/>
</dbReference>
<feature type="domain" description="SpoVT-AbrB" evidence="8">
    <location>
        <begin position="81"/>
        <end position="124"/>
    </location>
</feature>
<protein>
    <recommendedName>
        <fullName evidence="1 7">Transcriptional regulator MraZ</fullName>
    </recommendedName>
</protein>
<dbReference type="InterPro" id="IPR038619">
    <property type="entry name" value="MraZ_sf"/>
</dbReference>
<dbReference type="GO" id="GO:0003700">
    <property type="term" value="F:DNA-binding transcription factor activity"/>
    <property type="evidence" value="ECO:0007669"/>
    <property type="project" value="UniProtKB-UniRule"/>
</dbReference>
<evidence type="ECO:0000313" key="10">
    <source>
        <dbReference type="Proteomes" id="UP000030380"/>
    </source>
</evidence>
<dbReference type="PANTHER" id="PTHR34701:SF1">
    <property type="entry name" value="TRANSCRIPTIONAL REGULATOR MRAZ"/>
    <property type="match status" value="1"/>
</dbReference>
<name>A0A0A3AS66_9PAST</name>
<gene>
    <name evidence="7" type="primary">mraZ</name>
    <name evidence="9" type="ORF">OA57_10005</name>
</gene>
<keyword evidence="4 7" id="KW-0805">Transcription regulation</keyword>
<reference evidence="9 10" key="1">
    <citation type="submission" date="2014-11" db="EMBL/GenBank/DDBJ databases">
        <title>Draft genome sequence of Chelonobacter oris 1662T, associated with respiratory disease in Hermann's Tortoises.</title>
        <authorList>
            <person name="Kudirkiene E."/>
            <person name="Hansen M.J."/>
            <person name="Bojesen A.M."/>
        </authorList>
    </citation>
    <scope>NUCLEOTIDE SEQUENCE [LARGE SCALE GENOMIC DNA]</scope>
    <source>
        <strain evidence="9 10">1662</strain>
    </source>
</reference>
<comment type="subunit">
    <text evidence="7">Forms oligomers.</text>
</comment>
<keyword evidence="2 7" id="KW-0963">Cytoplasm</keyword>
<keyword evidence="9" id="KW-0132">Cell division</keyword>
<dbReference type="RefSeq" id="WP_034617094.1">
    <property type="nucleotide sequence ID" value="NZ_JSUM01000014.1"/>
</dbReference>
<dbReference type="EMBL" id="JSUM01000014">
    <property type="protein sequence ID" value="KGQ69945.1"/>
    <property type="molecule type" value="Genomic_DNA"/>
</dbReference>
<dbReference type="InterPro" id="IPR035642">
    <property type="entry name" value="MraZ_N"/>
</dbReference>
<sequence length="152" mass="17142">MFRGATSVSLDSKGRLAVPTRYRAEILQQNEGQMVCTVDIRQPCLLLYPLSEWEIIEKKLLALSNFDPEQRRLQRVMLGYAGECSLDKSGRILLSPTLREHIKLDKSIMLVGQLNKFEIWSEEAWLAQIAEDIEIGSSGAFADSEALKTLSL</sequence>
<dbReference type="CDD" id="cd16320">
    <property type="entry name" value="MraZ_N"/>
    <property type="match status" value="1"/>
</dbReference>
<proteinExistence type="inferred from homology"/>
<dbReference type="InterPro" id="IPR007159">
    <property type="entry name" value="SpoVT-AbrB_dom"/>
</dbReference>
<accession>A0A0A3AS66</accession>
<dbReference type="PROSITE" id="PS51740">
    <property type="entry name" value="SPOVT_ABRB"/>
    <property type="match status" value="2"/>
</dbReference>
<comment type="similarity">
    <text evidence="7">Belongs to the MraZ family.</text>
</comment>
<comment type="caution">
    <text evidence="9">The sequence shown here is derived from an EMBL/GenBank/DDBJ whole genome shotgun (WGS) entry which is preliminary data.</text>
</comment>
<dbReference type="CDD" id="cd16321">
    <property type="entry name" value="MraZ_C"/>
    <property type="match status" value="1"/>
</dbReference>
<dbReference type="Gene3D" id="3.40.1550.20">
    <property type="entry name" value="Transcriptional regulator MraZ domain"/>
    <property type="match status" value="1"/>
</dbReference>
<dbReference type="HAMAP" id="MF_01008">
    <property type="entry name" value="MraZ"/>
    <property type="match status" value="1"/>
</dbReference>
<dbReference type="InterPro" id="IPR035644">
    <property type="entry name" value="MraZ_C"/>
</dbReference>
<dbReference type="GO" id="GO:2000143">
    <property type="term" value="P:negative regulation of DNA-templated transcription initiation"/>
    <property type="evidence" value="ECO:0007669"/>
    <property type="project" value="TreeGrafter"/>
</dbReference>
<keyword evidence="10" id="KW-1185">Reference proteome</keyword>
<evidence type="ECO:0000313" key="9">
    <source>
        <dbReference type="EMBL" id="KGQ69945.1"/>
    </source>
</evidence>
<comment type="subcellular location">
    <subcellularLocation>
        <location evidence="7">Cytoplasm</location>
        <location evidence="7">Nucleoid</location>
    </subcellularLocation>
</comment>
<evidence type="ECO:0000256" key="6">
    <source>
        <dbReference type="ARBA" id="ARBA00023163"/>
    </source>
</evidence>
<evidence type="ECO:0000256" key="1">
    <source>
        <dbReference type="ARBA" id="ARBA00013860"/>
    </source>
</evidence>
<dbReference type="Proteomes" id="UP000030380">
    <property type="component" value="Unassembled WGS sequence"/>
</dbReference>
<dbReference type="NCBIfam" id="TIGR00242">
    <property type="entry name" value="division/cell wall cluster transcriptional repressor MraZ"/>
    <property type="match status" value="1"/>
</dbReference>
<dbReference type="GO" id="GO:0005737">
    <property type="term" value="C:cytoplasm"/>
    <property type="evidence" value="ECO:0007669"/>
    <property type="project" value="UniProtKB-UniRule"/>
</dbReference>
<dbReference type="InterPro" id="IPR037914">
    <property type="entry name" value="SpoVT-AbrB_sf"/>
</dbReference>
<dbReference type="GO" id="GO:0009295">
    <property type="term" value="C:nucleoid"/>
    <property type="evidence" value="ECO:0007669"/>
    <property type="project" value="UniProtKB-SubCell"/>
</dbReference>
<evidence type="ECO:0000256" key="2">
    <source>
        <dbReference type="ARBA" id="ARBA00022490"/>
    </source>
</evidence>
<dbReference type="GO" id="GO:0051301">
    <property type="term" value="P:cell division"/>
    <property type="evidence" value="ECO:0007669"/>
    <property type="project" value="UniProtKB-KW"/>
</dbReference>
<dbReference type="PANTHER" id="PTHR34701">
    <property type="entry name" value="TRANSCRIPTIONAL REGULATOR MRAZ"/>
    <property type="match status" value="1"/>
</dbReference>
<organism evidence="9 10">
    <name type="scientific">Chelonobacter oris</name>
    <dbReference type="NCBI Taxonomy" id="505317"/>
    <lineage>
        <taxon>Bacteria</taxon>
        <taxon>Pseudomonadati</taxon>
        <taxon>Pseudomonadota</taxon>
        <taxon>Gammaproteobacteria</taxon>
        <taxon>Pasteurellales</taxon>
        <taxon>Pasteurellaceae</taxon>
        <taxon>Chelonobacter</taxon>
    </lineage>
</organism>
<evidence type="ECO:0000256" key="7">
    <source>
        <dbReference type="HAMAP-Rule" id="MF_01008"/>
    </source>
</evidence>
<dbReference type="InterPro" id="IPR003444">
    <property type="entry name" value="MraZ"/>
</dbReference>
<evidence type="ECO:0000256" key="4">
    <source>
        <dbReference type="ARBA" id="ARBA00023015"/>
    </source>
</evidence>
<dbReference type="InterPro" id="IPR020603">
    <property type="entry name" value="MraZ_dom"/>
</dbReference>
<dbReference type="OrthoDB" id="9807753at2"/>
<dbReference type="GO" id="GO:0000976">
    <property type="term" value="F:transcription cis-regulatory region binding"/>
    <property type="evidence" value="ECO:0007669"/>
    <property type="project" value="TreeGrafter"/>
</dbReference>
<dbReference type="SUPFAM" id="SSF89447">
    <property type="entry name" value="AbrB/MazE/MraZ-like"/>
    <property type="match status" value="1"/>
</dbReference>
<dbReference type="STRING" id="505317.OA57_10005"/>
<dbReference type="AlphaFoldDB" id="A0A0A3AS66"/>
<keyword evidence="5 7" id="KW-0238">DNA-binding</keyword>
<keyword evidence="3" id="KW-0677">Repeat</keyword>